<evidence type="ECO:0000313" key="4">
    <source>
        <dbReference type="EMBL" id="CAH1779701.1"/>
    </source>
</evidence>
<dbReference type="SMART" id="SM00343">
    <property type="entry name" value="ZnF_C2HC"/>
    <property type="match status" value="2"/>
</dbReference>
<name>A0A8S4NEE1_OWEFU</name>
<dbReference type="Pfam" id="PF00098">
    <property type="entry name" value="zf-CCHC"/>
    <property type="match status" value="1"/>
</dbReference>
<dbReference type="GO" id="GO:0008270">
    <property type="term" value="F:zinc ion binding"/>
    <property type="evidence" value="ECO:0007669"/>
    <property type="project" value="UniProtKB-KW"/>
</dbReference>
<evidence type="ECO:0000256" key="2">
    <source>
        <dbReference type="SAM" id="MobiDB-lite"/>
    </source>
</evidence>
<gene>
    <name evidence="4" type="ORF">OFUS_LOCUS6480</name>
</gene>
<keyword evidence="5" id="KW-1185">Reference proteome</keyword>
<feature type="compositionally biased region" description="Acidic residues" evidence="2">
    <location>
        <begin position="230"/>
        <end position="240"/>
    </location>
</feature>
<dbReference type="EMBL" id="CAIIXF020000003">
    <property type="protein sequence ID" value="CAH1779701.1"/>
    <property type="molecule type" value="Genomic_DNA"/>
</dbReference>
<dbReference type="OrthoDB" id="8026949at2759"/>
<dbReference type="InterPro" id="IPR036875">
    <property type="entry name" value="Znf_CCHC_sf"/>
</dbReference>
<proteinExistence type="predicted"/>
<reference evidence="4" key="1">
    <citation type="submission" date="2022-03" db="EMBL/GenBank/DDBJ databases">
        <authorList>
            <person name="Martin C."/>
        </authorList>
    </citation>
    <scope>NUCLEOTIDE SEQUENCE</scope>
</reference>
<dbReference type="SUPFAM" id="SSF57756">
    <property type="entry name" value="Retrovirus zinc finger-like domains"/>
    <property type="match status" value="1"/>
</dbReference>
<dbReference type="GO" id="GO:0003676">
    <property type="term" value="F:nucleic acid binding"/>
    <property type="evidence" value="ECO:0007669"/>
    <property type="project" value="InterPro"/>
</dbReference>
<evidence type="ECO:0000313" key="5">
    <source>
        <dbReference type="Proteomes" id="UP000749559"/>
    </source>
</evidence>
<evidence type="ECO:0000259" key="3">
    <source>
        <dbReference type="PROSITE" id="PS50158"/>
    </source>
</evidence>
<keyword evidence="1" id="KW-0479">Metal-binding</keyword>
<comment type="caution">
    <text evidence="4">The sequence shown here is derived from an EMBL/GenBank/DDBJ whole genome shotgun (WGS) entry which is preliminary data.</text>
</comment>
<dbReference type="AlphaFoldDB" id="A0A8S4NEE1"/>
<feature type="domain" description="CCHC-type" evidence="3">
    <location>
        <begin position="187"/>
        <end position="201"/>
    </location>
</feature>
<keyword evidence="1" id="KW-0862">Zinc</keyword>
<dbReference type="Gene3D" id="4.10.60.10">
    <property type="entry name" value="Zinc finger, CCHC-type"/>
    <property type="match status" value="1"/>
</dbReference>
<sequence length="381" mass="42400">MTENQYANTDLWIKINLNRMYIKEIEIAKLLYDELGKTEGILGVQKIQANSRSIAIVYCADEAMKQEVLAVSQITYQGETLRLASYTPELLRPSERVSIHGIPLHVSNRDVEDWISERVDITSPIQYAFKEENQIRINSGNRFVYGRVKQDVVFPRYNSMLIEDPGTPSKLIEIDTTIYINSQPINCYRCKEISHLGRDCPTRKTVTCRQCFQPGHFAKFCPQNNTKDDDSNDNDSDSEIDSVKSVIRNEKPVESVSSTESTPATPQATPVVDVAASGDTQPTNTTSVDSLEVQPANVITNSAPTKPESKTDEAASGDPLATNTTRVDSLDEVSGSASAKPDSKTFPIFDKKVKSKKRPPNFTPPSTEKNSKKSSKSKIRI</sequence>
<protein>
    <recommendedName>
        <fullName evidence="3">CCHC-type domain-containing protein</fullName>
    </recommendedName>
</protein>
<feature type="compositionally biased region" description="Polar residues" evidence="2">
    <location>
        <begin position="278"/>
        <end position="289"/>
    </location>
</feature>
<dbReference type="Proteomes" id="UP000749559">
    <property type="component" value="Unassembled WGS sequence"/>
</dbReference>
<feature type="domain" description="CCHC-type" evidence="3">
    <location>
        <begin position="208"/>
        <end position="223"/>
    </location>
</feature>
<dbReference type="PROSITE" id="PS50158">
    <property type="entry name" value="ZF_CCHC"/>
    <property type="match status" value="2"/>
</dbReference>
<dbReference type="InterPro" id="IPR001878">
    <property type="entry name" value="Znf_CCHC"/>
</dbReference>
<feature type="region of interest" description="Disordered" evidence="2">
    <location>
        <begin position="222"/>
        <end position="381"/>
    </location>
</feature>
<feature type="compositionally biased region" description="Basic residues" evidence="2">
    <location>
        <begin position="372"/>
        <end position="381"/>
    </location>
</feature>
<evidence type="ECO:0000256" key="1">
    <source>
        <dbReference type="PROSITE-ProRule" id="PRU00047"/>
    </source>
</evidence>
<accession>A0A8S4NEE1</accession>
<organism evidence="4 5">
    <name type="scientific">Owenia fusiformis</name>
    <name type="common">Polychaete worm</name>
    <dbReference type="NCBI Taxonomy" id="6347"/>
    <lineage>
        <taxon>Eukaryota</taxon>
        <taxon>Metazoa</taxon>
        <taxon>Spiralia</taxon>
        <taxon>Lophotrochozoa</taxon>
        <taxon>Annelida</taxon>
        <taxon>Polychaeta</taxon>
        <taxon>Sedentaria</taxon>
        <taxon>Canalipalpata</taxon>
        <taxon>Sabellida</taxon>
        <taxon>Oweniida</taxon>
        <taxon>Oweniidae</taxon>
        <taxon>Owenia</taxon>
    </lineage>
</organism>
<feature type="compositionally biased region" description="Polar residues" evidence="2">
    <location>
        <begin position="255"/>
        <end position="268"/>
    </location>
</feature>
<keyword evidence="1" id="KW-0863">Zinc-finger</keyword>